<evidence type="ECO:0000256" key="1">
    <source>
        <dbReference type="SAM" id="MobiDB-lite"/>
    </source>
</evidence>
<dbReference type="Proteomes" id="UP000053555">
    <property type="component" value="Unassembled WGS sequence"/>
</dbReference>
<reference evidence="2" key="1">
    <citation type="submission" date="2014-07" db="EMBL/GenBank/DDBJ databases">
        <title>Identification of a novel salt tolerance gene in wild soybean by whole-genome sequencing.</title>
        <authorList>
            <person name="Lam H.-M."/>
            <person name="Qi X."/>
            <person name="Li M.-W."/>
            <person name="Liu X."/>
            <person name="Xie M."/>
            <person name="Ni M."/>
            <person name="Xu X."/>
        </authorList>
    </citation>
    <scope>NUCLEOTIDE SEQUENCE [LARGE SCALE GENOMIC DNA]</scope>
    <source>
        <tissue evidence="2">Root</tissue>
    </source>
</reference>
<accession>A0A0B2QG23</accession>
<feature type="compositionally biased region" description="Basic and acidic residues" evidence="1">
    <location>
        <begin position="76"/>
        <end position="86"/>
    </location>
</feature>
<name>A0A0B2QG23_GLYSO</name>
<proteinExistence type="predicted"/>
<gene>
    <name evidence="2" type="ORF">glysoja_029499</name>
</gene>
<sequence length="104" mass="11611">MLGARSNSQENAVRITCCLWRNRTGQTQTIFKMGQVFVANQFGHKIGSGQYDDSRSQELLERKIKNAPKGRGSVKMSHERSGRSIEKSGPGLRLSPRLPTLIPK</sequence>
<evidence type="ECO:0000313" key="2">
    <source>
        <dbReference type="EMBL" id="KHN20486.1"/>
    </source>
</evidence>
<feature type="region of interest" description="Disordered" evidence="1">
    <location>
        <begin position="67"/>
        <end position="104"/>
    </location>
</feature>
<dbReference type="AlphaFoldDB" id="A0A0B2QG23"/>
<dbReference type="EMBL" id="KN658441">
    <property type="protein sequence ID" value="KHN20486.1"/>
    <property type="molecule type" value="Genomic_DNA"/>
</dbReference>
<protein>
    <submittedName>
        <fullName evidence="2">Uncharacterized protein</fullName>
    </submittedName>
</protein>
<organism evidence="2">
    <name type="scientific">Glycine soja</name>
    <name type="common">Wild soybean</name>
    <dbReference type="NCBI Taxonomy" id="3848"/>
    <lineage>
        <taxon>Eukaryota</taxon>
        <taxon>Viridiplantae</taxon>
        <taxon>Streptophyta</taxon>
        <taxon>Embryophyta</taxon>
        <taxon>Tracheophyta</taxon>
        <taxon>Spermatophyta</taxon>
        <taxon>Magnoliopsida</taxon>
        <taxon>eudicotyledons</taxon>
        <taxon>Gunneridae</taxon>
        <taxon>Pentapetalae</taxon>
        <taxon>rosids</taxon>
        <taxon>fabids</taxon>
        <taxon>Fabales</taxon>
        <taxon>Fabaceae</taxon>
        <taxon>Papilionoideae</taxon>
        <taxon>50 kb inversion clade</taxon>
        <taxon>NPAAA clade</taxon>
        <taxon>indigoferoid/millettioid clade</taxon>
        <taxon>Phaseoleae</taxon>
        <taxon>Glycine</taxon>
        <taxon>Glycine subgen. Soja</taxon>
    </lineage>
</organism>